<keyword evidence="3" id="KW-0378">Hydrolase</keyword>
<dbReference type="OrthoDB" id="9771666at2"/>
<organism evidence="3 4">
    <name type="scientific">Pararhizobium polonicum</name>
    <dbReference type="NCBI Taxonomy" id="1612624"/>
    <lineage>
        <taxon>Bacteria</taxon>
        <taxon>Pseudomonadati</taxon>
        <taxon>Pseudomonadota</taxon>
        <taxon>Alphaproteobacteria</taxon>
        <taxon>Hyphomicrobiales</taxon>
        <taxon>Rhizobiaceae</taxon>
        <taxon>Rhizobium/Agrobacterium group</taxon>
        <taxon>Pararhizobium</taxon>
    </lineage>
</organism>
<gene>
    <name evidence="3" type="ORF">ADU59_12045</name>
</gene>
<protein>
    <submittedName>
        <fullName evidence="3">Dienelactone hydrolase</fullName>
    </submittedName>
</protein>
<evidence type="ECO:0000256" key="1">
    <source>
        <dbReference type="SAM" id="SignalP"/>
    </source>
</evidence>
<keyword evidence="4" id="KW-1185">Reference proteome</keyword>
<dbReference type="SUPFAM" id="SSF53474">
    <property type="entry name" value="alpha/beta-Hydrolases"/>
    <property type="match status" value="1"/>
</dbReference>
<proteinExistence type="predicted"/>
<feature type="chain" id="PRO_5008890304" evidence="1">
    <location>
        <begin position="23"/>
        <end position="252"/>
    </location>
</feature>
<accession>A0A1C7P717</accession>
<dbReference type="Proteomes" id="UP000093111">
    <property type="component" value="Unassembled WGS sequence"/>
</dbReference>
<evidence type="ECO:0000313" key="4">
    <source>
        <dbReference type="Proteomes" id="UP000093111"/>
    </source>
</evidence>
<dbReference type="PATRIC" id="fig|1612624.7.peg.4298"/>
<dbReference type="GO" id="GO:0016787">
    <property type="term" value="F:hydrolase activity"/>
    <property type="evidence" value="ECO:0007669"/>
    <property type="project" value="UniProtKB-KW"/>
</dbReference>
<keyword evidence="1" id="KW-0732">Signal</keyword>
<dbReference type="EMBL" id="LGLV01000007">
    <property type="protein sequence ID" value="OBZ95494.1"/>
    <property type="molecule type" value="Genomic_DNA"/>
</dbReference>
<dbReference type="InterPro" id="IPR002925">
    <property type="entry name" value="Dienelactn_hydro"/>
</dbReference>
<comment type="caution">
    <text evidence="3">The sequence shown here is derived from an EMBL/GenBank/DDBJ whole genome shotgun (WGS) entry which is preliminary data.</text>
</comment>
<evidence type="ECO:0000259" key="2">
    <source>
        <dbReference type="Pfam" id="PF01738"/>
    </source>
</evidence>
<dbReference type="STRING" id="1612624.ADU59_12045"/>
<sequence length="252" mass="26580">MRIVFAIALALSLLVLCTDGQAASREQIIVRTPAGDVLVESLTDGVGKARPAVMILSGSKGFGAPAYEEIGRTFRAAGLDTYLVHVLSPADLKSIAGAGNARGRIQYYAKRMPDWIATVRAVVTYLNGQPRHAGRVGVLGISLGAQIAAAASIDRADIGALLLVDGGFPNDEPQRVRSLPPLSLIWGGADTIFPPSIGRKLQTLALGLGGPASLDIYEGAAHDFFLNLAARQARMAHTRAADFFVSQLLRNP</sequence>
<dbReference type="Pfam" id="PF01738">
    <property type="entry name" value="DLH"/>
    <property type="match status" value="1"/>
</dbReference>
<reference evidence="3 4" key="1">
    <citation type="journal article" date="2016" name="Syst. Appl. Microbiol.">
        <title>Pararhizobium polonicum sp. nov. isolated from tumors on stone fruit rootstocks.</title>
        <authorList>
            <person name="Pulawska J."/>
            <person name="Kuzmanovic N."/>
            <person name="Willems A."/>
            <person name="Pothier J.F."/>
        </authorList>
    </citation>
    <scope>NUCLEOTIDE SEQUENCE [LARGE SCALE GENOMIC DNA]</scope>
    <source>
        <strain evidence="3 4">F5.1</strain>
    </source>
</reference>
<name>A0A1C7P717_9HYPH</name>
<evidence type="ECO:0000313" key="3">
    <source>
        <dbReference type="EMBL" id="OBZ95494.1"/>
    </source>
</evidence>
<feature type="domain" description="Dienelactone hydrolase" evidence="2">
    <location>
        <begin position="110"/>
        <end position="231"/>
    </location>
</feature>
<dbReference type="Gene3D" id="3.40.50.1820">
    <property type="entry name" value="alpha/beta hydrolase"/>
    <property type="match status" value="1"/>
</dbReference>
<dbReference type="InterPro" id="IPR029058">
    <property type="entry name" value="AB_hydrolase_fold"/>
</dbReference>
<dbReference type="AlphaFoldDB" id="A0A1C7P717"/>
<feature type="signal peptide" evidence="1">
    <location>
        <begin position="1"/>
        <end position="22"/>
    </location>
</feature>